<keyword evidence="2" id="KW-1185">Reference proteome</keyword>
<dbReference type="EMBL" id="CM042012">
    <property type="protein sequence ID" value="KAI3749366.1"/>
    <property type="molecule type" value="Genomic_DNA"/>
</dbReference>
<evidence type="ECO:0000313" key="2">
    <source>
        <dbReference type="Proteomes" id="UP001055811"/>
    </source>
</evidence>
<name>A0ACB9DT23_CICIN</name>
<sequence length="149" mass="16900">MEERKDRIRRLDGWAEPPKEERQTFMGFRLEKEILTWIRGKVERDVVGEEARDLNTKTLRLRHSFKISAIDAAQPFDYESRLSDHIAKSKTLKTAIVGFGNFSQFLAKTLAVKGTQSLHTPVPITSQSQPISASLSTLTPMTSAQNTLR</sequence>
<proteinExistence type="predicted"/>
<reference evidence="2" key="1">
    <citation type="journal article" date="2022" name="Mol. Ecol. Resour.">
        <title>The genomes of chicory, endive, great burdock and yacon provide insights into Asteraceae palaeo-polyploidization history and plant inulin production.</title>
        <authorList>
            <person name="Fan W."/>
            <person name="Wang S."/>
            <person name="Wang H."/>
            <person name="Wang A."/>
            <person name="Jiang F."/>
            <person name="Liu H."/>
            <person name="Zhao H."/>
            <person name="Xu D."/>
            <person name="Zhang Y."/>
        </authorList>
    </citation>
    <scope>NUCLEOTIDE SEQUENCE [LARGE SCALE GENOMIC DNA]</scope>
    <source>
        <strain evidence="2">cv. Punajuju</strain>
    </source>
</reference>
<evidence type="ECO:0000313" key="1">
    <source>
        <dbReference type="EMBL" id="KAI3749366.1"/>
    </source>
</evidence>
<organism evidence="1 2">
    <name type="scientific">Cichorium intybus</name>
    <name type="common">Chicory</name>
    <dbReference type="NCBI Taxonomy" id="13427"/>
    <lineage>
        <taxon>Eukaryota</taxon>
        <taxon>Viridiplantae</taxon>
        <taxon>Streptophyta</taxon>
        <taxon>Embryophyta</taxon>
        <taxon>Tracheophyta</taxon>
        <taxon>Spermatophyta</taxon>
        <taxon>Magnoliopsida</taxon>
        <taxon>eudicotyledons</taxon>
        <taxon>Gunneridae</taxon>
        <taxon>Pentapetalae</taxon>
        <taxon>asterids</taxon>
        <taxon>campanulids</taxon>
        <taxon>Asterales</taxon>
        <taxon>Asteraceae</taxon>
        <taxon>Cichorioideae</taxon>
        <taxon>Cichorieae</taxon>
        <taxon>Cichoriinae</taxon>
        <taxon>Cichorium</taxon>
    </lineage>
</organism>
<gene>
    <name evidence="1" type="ORF">L2E82_19976</name>
</gene>
<dbReference type="Proteomes" id="UP001055811">
    <property type="component" value="Linkage Group LG04"/>
</dbReference>
<protein>
    <submittedName>
        <fullName evidence="1">Uncharacterized protein</fullName>
    </submittedName>
</protein>
<accession>A0ACB9DT23</accession>
<comment type="caution">
    <text evidence="1">The sequence shown here is derived from an EMBL/GenBank/DDBJ whole genome shotgun (WGS) entry which is preliminary data.</text>
</comment>
<reference evidence="1 2" key="2">
    <citation type="journal article" date="2022" name="Mol. Ecol. Resour.">
        <title>The genomes of chicory, endive, great burdock and yacon provide insights into Asteraceae paleo-polyploidization history and plant inulin production.</title>
        <authorList>
            <person name="Fan W."/>
            <person name="Wang S."/>
            <person name="Wang H."/>
            <person name="Wang A."/>
            <person name="Jiang F."/>
            <person name="Liu H."/>
            <person name="Zhao H."/>
            <person name="Xu D."/>
            <person name="Zhang Y."/>
        </authorList>
    </citation>
    <scope>NUCLEOTIDE SEQUENCE [LARGE SCALE GENOMIC DNA]</scope>
    <source>
        <strain evidence="2">cv. Punajuju</strain>
        <tissue evidence="1">Leaves</tissue>
    </source>
</reference>